<keyword evidence="2" id="KW-1133">Transmembrane helix</keyword>
<dbReference type="RefSeq" id="WP_166100884.1">
    <property type="nucleotide sequence ID" value="NZ_BMMY01000007.1"/>
</dbReference>
<proteinExistence type="predicted"/>
<name>A0A7G9QYM2_9MICO</name>
<feature type="region of interest" description="Disordered" evidence="1">
    <location>
        <begin position="36"/>
        <end position="60"/>
    </location>
</feature>
<gene>
    <name evidence="3" type="ORF">H9L10_08840</name>
</gene>
<evidence type="ECO:0000313" key="3">
    <source>
        <dbReference type="EMBL" id="QNN48447.1"/>
    </source>
</evidence>
<dbReference type="AlphaFoldDB" id="A0A7G9QYM2"/>
<sequence>MELETTSALIAAGAGLGGAFVGGLMTIFATTMQQRSERKSELDRERRADQARKARATEDRAREAAESCDVIFAGVYDHLRNKPQDADAAWFYHVIGDSMQQASSECVFLPSDLRQRVEEARSILREGPSLAQEHYAASEISAAHVAYEHVHDALAAWSKDLPLPPRSEIACEYVLAAERSISNFNDMYEASLGQELDIERREWRARNAEALREIGGRTALDDEQPPRG</sequence>
<dbReference type="KEGG" id="pei:H9L10_08840"/>
<evidence type="ECO:0000313" key="4">
    <source>
        <dbReference type="Proteomes" id="UP000515976"/>
    </source>
</evidence>
<dbReference type="Proteomes" id="UP000515976">
    <property type="component" value="Chromosome"/>
</dbReference>
<keyword evidence="2" id="KW-0472">Membrane</keyword>
<feature type="transmembrane region" description="Helical" evidence="2">
    <location>
        <begin position="6"/>
        <end position="29"/>
    </location>
</feature>
<dbReference type="EMBL" id="CP060712">
    <property type="protein sequence ID" value="QNN48447.1"/>
    <property type="molecule type" value="Genomic_DNA"/>
</dbReference>
<accession>A0A7G9QYM2</accession>
<reference evidence="3 4" key="1">
    <citation type="submission" date="2020-08" db="EMBL/GenBank/DDBJ databases">
        <title>Genome sequence of Phycicoccus endophyticus JCM 31784T.</title>
        <authorList>
            <person name="Hyun D.-W."/>
            <person name="Bae J.-W."/>
        </authorList>
    </citation>
    <scope>NUCLEOTIDE SEQUENCE [LARGE SCALE GENOMIC DNA]</scope>
    <source>
        <strain evidence="3 4">JCM 31784</strain>
    </source>
</reference>
<evidence type="ECO:0000256" key="1">
    <source>
        <dbReference type="SAM" id="MobiDB-lite"/>
    </source>
</evidence>
<organism evidence="3 4">
    <name type="scientific">Phycicoccus endophyticus</name>
    <dbReference type="NCBI Taxonomy" id="1690220"/>
    <lineage>
        <taxon>Bacteria</taxon>
        <taxon>Bacillati</taxon>
        <taxon>Actinomycetota</taxon>
        <taxon>Actinomycetes</taxon>
        <taxon>Micrococcales</taxon>
        <taxon>Intrasporangiaceae</taxon>
        <taxon>Phycicoccus</taxon>
    </lineage>
</organism>
<evidence type="ECO:0000256" key="2">
    <source>
        <dbReference type="SAM" id="Phobius"/>
    </source>
</evidence>
<protein>
    <submittedName>
        <fullName evidence="3">Uncharacterized protein</fullName>
    </submittedName>
</protein>
<keyword evidence="4" id="KW-1185">Reference proteome</keyword>
<keyword evidence="2" id="KW-0812">Transmembrane</keyword>